<dbReference type="GO" id="GO:0032259">
    <property type="term" value="P:methylation"/>
    <property type="evidence" value="ECO:0007669"/>
    <property type="project" value="UniProtKB-KW"/>
</dbReference>
<dbReference type="AlphaFoldDB" id="A0A2H6LR63"/>
<dbReference type="EMBL" id="BDGE01000116">
    <property type="protein sequence ID" value="GBE95674.1"/>
    <property type="molecule type" value="Genomic_DNA"/>
</dbReference>
<accession>A0A2H6LR63</accession>
<evidence type="ECO:0000313" key="2">
    <source>
        <dbReference type="Proteomes" id="UP000236527"/>
    </source>
</evidence>
<protein>
    <submittedName>
        <fullName evidence="1">DNA methylase</fullName>
    </submittedName>
</protein>
<dbReference type="GO" id="GO:0008168">
    <property type="term" value="F:methyltransferase activity"/>
    <property type="evidence" value="ECO:0007669"/>
    <property type="project" value="UniProtKB-KW"/>
</dbReference>
<keyword evidence="1" id="KW-0489">Methyltransferase</keyword>
<proteinExistence type="predicted"/>
<name>A0A2H6LR63_9NOSO</name>
<reference evidence="2" key="1">
    <citation type="journal article" date="2018" name="Genome Announc.">
        <title>Draft Genome Sequence of the Nitrogen-Fixing and Hormogonia-Inducing Cyanobacterium Nostoc cycadae Strain WK-1, Isolated from the Coralloid Roots of Cycas revoluta.</title>
        <authorList>
            <person name="Kanesaki Y."/>
            <person name="Hirose M."/>
            <person name="Hirose Y."/>
            <person name="Fujisawa T."/>
            <person name="Nakamura Y."/>
            <person name="Watanabe S."/>
            <person name="Matsunaga S."/>
            <person name="Uchida H."/>
            <person name="Murakami A."/>
        </authorList>
    </citation>
    <scope>NUCLEOTIDE SEQUENCE [LARGE SCALE GENOMIC DNA]</scope>
    <source>
        <strain evidence="2">WK-1</strain>
    </source>
</reference>
<gene>
    <name evidence="1" type="ORF">NCWK1_5462</name>
</gene>
<comment type="caution">
    <text evidence="1">The sequence shown here is derived from an EMBL/GenBank/DDBJ whole genome shotgun (WGS) entry which is preliminary data.</text>
</comment>
<dbReference type="Proteomes" id="UP000236527">
    <property type="component" value="Unassembled WGS sequence"/>
</dbReference>
<sequence>MEQARIIYETLVGDRVCDVHWWRVKKAMTACELNMNKAGFELFLALKNVSPRYFAQYHKVKRQVTSLEPSVGEGVTGEQFVSLLKRLNIEPNQSTISRWFKSCGGFKAKAFYNKTVLIPIIAIALIYKAKNQNNQLAKVS</sequence>
<organism evidence="1 2">
    <name type="scientific">Nostoc cycadae WK-1</name>
    <dbReference type="NCBI Taxonomy" id="1861711"/>
    <lineage>
        <taxon>Bacteria</taxon>
        <taxon>Bacillati</taxon>
        <taxon>Cyanobacteriota</taxon>
        <taxon>Cyanophyceae</taxon>
        <taxon>Nostocales</taxon>
        <taxon>Nostocaceae</taxon>
        <taxon>Nostoc</taxon>
    </lineage>
</organism>
<keyword evidence="2" id="KW-1185">Reference proteome</keyword>
<evidence type="ECO:0000313" key="1">
    <source>
        <dbReference type="EMBL" id="GBE95674.1"/>
    </source>
</evidence>
<keyword evidence="1" id="KW-0808">Transferase</keyword>